<dbReference type="Pfam" id="PF11196">
    <property type="entry name" value="DUF2834"/>
    <property type="match status" value="1"/>
</dbReference>
<gene>
    <name evidence="2" type="ORF">DI536_01645</name>
</gene>
<dbReference type="Proteomes" id="UP000249061">
    <property type="component" value="Unassembled WGS sequence"/>
</dbReference>
<protein>
    <recommendedName>
        <fullName evidence="4">DUF2834 domain-containing protein</fullName>
    </recommendedName>
</protein>
<organism evidence="2 3">
    <name type="scientific">Archangium gephyra</name>
    <dbReference type="NCBI Taxonomy" id="48"/>
    <lineage>
        <taxon>Bacteria</taxon>
        <taxon>Pseudomonadati</taxon>
        <taxon>Myxococcota</taxon>
        <taxon>Myxococcia</taxon>
        <taxon>Myxococcales</taxon>
        <taxon>Cystobacterineae</taxon>
        <taxon>Archangiaceae</taxon>
        <taxon>Archangium</taxon>
    </lineage>
</organism>
<comment type="caution">
    <text evidence="2">The sequence shown here is derived from an EMBL/GenBank/DDBJ whole genome shotgun (WGS) entry which is preliminary data.</text>
</comment>
<keyword evidence="1" id="KW-0812">Transmembrane</keyword>
<name>A0A2W5W5Z6_9BACT</name>
<dbReference type="AlphaFoldDB" id="A0A2W5W5Z6"/>
<dbReference type="InterPro" id="IPR021362">
    <property type="entry name" value="DUF2834"/>
</dbReference>
<keyword evidence="1" id="KW-1133">Transmembrane helix</keyword>
<feature type="transmembrane region" description="Helical" evidence="1">
    <location>
        <begin position="37"/>
        <end position="57"/>
    </location>
</feature>
<feature type="transmembrane region" description="Helical" evidence="1">
    <location>
        <begin position="6"/>
        <end position="30"/>
    </location>
</feature>
<evidence type="ECO:0000313" key="2">
    <source>
        <dbReference type="EMBL" id="PZR18611.1"/>
    </source>
</evidence>
<evidence type="ECO:0000256" key="1">
    <source>
        <dbReference type="SAM" id="Phobius"/>
    </source>
</evidence>
<feature type="transmembrane region" description="Helical" evidence="1">
    <location>
        <begin position="69"/>
        <end position="88"/>
    </location>
</feature>
<evidence type="ECO:0000313" key="3">
    <source>
        <dbReference type="Proteomes" id="UP000249061"/>
    </source>
</evidence>
<accession>A0A2W5W5Z6</accession>
<reference evidence="2 3" key="1">
    <citation type="submission" date="2017-08" db="EMBL/GenBank/DDBJ databases">
        <title>Infants hospitalized years apart are colonized by the same room-sourced microbial strains.</title>
        <authorList>
            <person name="Brooks B."/>
            <person name="Olm M.R."/>
            <person name="Firek B.A."/>
            <person name="Baker R."/>
            <person name="Thomas B.C."/>
            <person name="Morowitz M.J."/>
            <person name="Banfield J.F."/>
        </authorList>
    </citation>
    <scope>NUCLEOTIDE SEQUENCE [LARGE SCALE GENOMIC DNA]</scope>
    <source>
        <strain evidence="2">S2_003_000_R2_14</strain>
    </source>
</reference>
<dbReference type="EMBL" id="QFQP01000001">
    <property type="protein sequence ID" value="PZR18611.1"/>
    <property type="molecule type" value="Genomic_DNA"/>
</dbReference>
<evidence type="ECO:0008006" key="4">
    <source>
        <dbReference type="Google" id="ProtNLM"/>
    </source>
</evidence>
<keyword evidence="1" id="KW-0472">Membrane</keyword>
<sequence>MKLAIGIVGFIAFSAWTIRIMLAHGVFGFLELAAREAWGAQLFVDLGIALLFAVAWIHSDGKKRGLPWLPYALFTPFIGSPVLFAYLIHREVVALKKPAPSSAP</sequence>
<proteinExistence type="predicted"/>